<dbReference type="PANTHER" id="PTHR11609:SF5">
    <property type="entry name" value="PHOSPHORIBOSYLAMINOIMIDAZOLE CARBOXYLASE"/>
    <property type="match status" value="1"/>
</dbReference>
<comment type="function">
    <text evidence="5">Catalyzes the ATP-dependent conversion of 5-aminoimidazole ribonucleotide (AIR) and HCO(3)- to N5-carboxyaminoimidazole ribonucleotide (N5-CAIR).</text>
</comment>
<proteinExistence type="inferred from homology"/>
<comment type="subunit">
    <text evidence="4 5">Homodimer.</text>
</comment>
<gene>
    <name evidence="4 5 7" type="primary">purK</name>
    <name evidence="7" type="ORF">ACFOU2_18905</name>
</gene>
<name>A0ABV8B7T8_9BACI</name>
<dbReference type="Gene3D" id="3.30.470.20">
    <property type="entry name" value="ATP-grasp fold, B domain"/>
    <property type="match status" value="1"/>
</dbReference>
<evidence type="ECO:0000256" key="4">
    <source>
        <dbReference type="HAMAP-Rule" id="MF_01928"/>
    </source>
</evidence>
<comment type="caution">
    <text evidence="7">The sequence shown here is derived from an EMBL/GenBank/DDBJ whole genome shotgun (WGS) entry which is preliminary data.</text>
</comment>
<dbReference type="Pfam" id="PF17769">
    <property type="entry name" value="PurK_C"/>
    <property type="match status" value="1"/>
</dbReference>
<accession>A0ABV8B7T8</accession>
<keyword evidence="4 5" id="KW-0436">Ligase</keyword>
<dbReference type="Proteomes" id="UP001595752">
    <property type="component" value="Unassembled WGS sequence"/>
</dbReference>
<dbReference type="InterPro" id="IPR011054">
    <property type="entry name" value="Rudment_hybrid_motif"/>
</dbReference>
<evidence type="ECO:0000256" key="2">
    <source>
        <dbReference type="ARBA" id="ARBA00022755"/>
    </source>
</evidence>
<feature type="binding site" evidence="4">
    <location>
        <begin position="268"/>
        <end position="269"/>
    </location>
    <ligand>
        <name>ATP</name>
        <dbReference type="ChEBI" id="CHEBI:30616"/>
    </ligand>
</feature>
<comment type="caution">
    <text evidence="4">Lacks conserved residue(s) required for the propagation of feature annotation.</text>
</comment>
<dbReference type="SUPFAM" id="SSF51246">
    <property type="entry name" value="Rudiment single hybrid motif"/>
    <property type="match status" value="1"/>
</dbReference>
<keyword evidence="2 4" id="KW-0658">Purine biosynthesis</keyword>
<dbReference type="PANTHER" id="PTHR11609">
    <property type="entry name" value="PURINE BIOSYNTHESIS PROTEIN 6/7, PUR6/7"/>
    <property type="match status" value="1"/>
</dbReference>
<dbReference type="InterPro" id="IPR011761">
    <property type="entry name" value="ATP-grasp"/>
</dbReference>
<dbReference type="EC" id="6.3.4.18" evidence="4 5"/>
<dbReference type="Pfam" id="PF02222">
    <property type="entry name" value="ATP-grasp"/>
    <property type="match status" value="1"/>
</dbReference>
<evidence type="ECO:0000313" key="7">
    <source>
        <dbReference type="EMBL" id="MFC3885439.1"/>
    </source>
</evidence>
<evidence type="ECO:0000256" key="1">
    <source>
        <dbReference type="ARBA" id="ARBA00022741"/>
    </source>
</evidence>
<dbReference type="NCBIfam" id="TIGR01161">
    <property type="entry name" value="purK"/>
    <property type="match status" value="1"/>
</dbReference>
<dbReference type="Gene3D" id="3.40.50.20">
    <property type="match status" value="1"/>
</dbReference>
<evidence type="ECO:0000256" key="3">
    <source>
        <dbReference type="ARBA" id="ARBA00022840"/>
    </source>
</evidence>
<evidence type="ECO:0000259" key="6">
    <source>
        <dbReference type="PROSITE" id="PS50975"/>
    </source>
</evidence>
<comment type="function">
    <text evidence="4">Catalyzes the ATP-dependent conversion of 5-aminoimidazole ribonucleotide (AIR) and HCO(3)(-) to N5-carboxyaminoimidazole ribonucleotide (N5-CAIR).</text>
</comment>
<evidence type="ECO:0000313" key="8">
    <source>
        <dbReference type="Proteomes" id="UP001595752"/>
    </source>
</evidence>
<dbReference type="NCBIfam" id="NF004675">
    <property type="entry name" value="PRK06019.1-1"/>
    <property type="match status" value="1"/>
</dbReference>
<dbReference type="InterPro" id="IPR003135">
    <property type="entry name" value="ATP-grasp_carboxylate-amine"/>
</dbReference>
<dbReference type="RefSeq" id="WP_377917832.1">
    <property type="nucleotide sequence ID" value="NZ_JBHRZT010000070.1"/>
</dbReference>
<dbReference type="GO" id="GO:0034028">
    <property type="term" value="F:5-(carboxyamino)imidazole ribonucleotide synthase activity"/>
    <property type="evidence" value="ECO:0007669"/>
    <property type="project" value="UniProtKB-EC"/>
</dbReference>
<feature type="binding site" evidence="4">
    <location>
        <position position="214"/>
    </location>
    <ligand>
        <name>ATP</name>
        <dbReference type="ChEBI" id="CHEBI:30616"/>
    </ligand>
</feature>
<keyword evidence="8" id="KW-1185">Reference proteome</keyword>
<dbReference type="EMBL" id="JBHRZT010000070">
    <property type="protein sequence ID" value="MFC3885439.1"/>
    <property type="molecule type" value="Genomic_DNA"/>
</dbReference>
<sequence>MDYKFISPGKTIGIVGGGQLGRMMALSAREMGYGIAVVDPTESSPCGQIADIEIVGNYDDQEAISRLASVADVITYEFENVDSEMLQWLEENAYVPQGSRLLTITQNRAYEKQSITEAGLRVAPYRTALNKEELEQGIEEIGYPCVVKTCRGGYDGKGQVLIRGYQDIEKSFPLLEQGQCIIEKWMNIDKEVSVIVFRNGKGETDCLPIGENIHKDHILHQTIVPARITAEQADLAKEYAVKIANKLQLIGTLAVEMFITKEGELYINELAPRPHNSGHYSINACLTSQFQQHIRAICNWPLGKSTLIKPAVMVNILGEHVEKVIGKIEHFSDCDLHLYGKKEAKLKRKMGHLTIVADKIEDALQKADALEIWN</sequence>
<keyword evidence="3 4" id="KW-0067">ATP-binding</keyword>
<dbReference type="Gene3D" id="3.30.1490.20">
    <property type="entry name" value="ATP-grasp fold, A domain"/>
    <property type="match status" value="1"/>
</dbReference>
<feature type="binding site" evidence="4">
    <location>
        <position position="148"/>
    </location>
    <ligand>
        <name>ATP</name>
        <dbReference type="ChEBI" id="CHEBI:30616"/>
    </ligand>
</feature>
<protein>
    <recommendedName>
        <fullName evidence="4 5">N5-carboxyaminoimidazole ribonucleotide synthase</fullName>
        <shortName evidence="4 5">N5-CAIR synthase</shortName>
        <ecNumber evidence="4 5">6.3.4.18</ecNumber>
    </recommendedName>
    <alternativeName>
        <fullName evidence="4 5">5-(carboxyamino)imidazole ribonucleotide synthetase</fullName>
    </alternativeName>
</protein>
<feature type="domain" description="ATP-grasp" evidence="6">
    <location>
        <begin position="112"/>
        <end position="298"/>
    </location>
</feature>
<dbReference type="NCBIfam" id="NF004676">
    <property type="entry name" value="PRK06019.1-2"/>
    <property type="match status" value="1"/>
</dbReference>
<feature type="binding site" evidence="4">
    <location>
        <begin position="153"/>
        <end position="159"/>
    </location>
    <ligand>
        <name>ATP</name>
        <dbReference type="ChEBI" id="CHEBI:30616"/>
    </ligand>
</feature>
<dbReference type="InterPro" id="IPR040686">
    <property type="entry name" value="PurK_C"/>
</dbReference>
<comment type="similarity">
    <text evidence="4 5">Belongs to the PurK/PurT family.</text>
</comment>
<dbReference type="Pfam" id="PF22660">
    <property type="entry name" value="RS_preATP-grasp-like"/>
    <property type="match status" value="1"/>
</dbReference>
<reference evidence="8" key="1">
    <citation type="journal article" date="2019" name="Int. J. Syst. Evol. Microbiol.">
        <title>The Global Catalogue of Microorganisms (GCM) 10K type strain sequencing project: providing services to taxonomists for standard genome sequencing and annotation.</title>
        <authorList>
            <consortium name="The Broad Institute Genomics Platform"/>
            <consortium name="The Broad Institute Genome Sequencing Center for Infectious Disease"/>
            <person name="Wu L."/>
            <person name="Ma J."/>
        </authorList>
    </citation>
    <scope>NUCLEOTIDE SEQUENCE [LARGE SCALE GENOMIC DNA]</scope>
    <source>
        <strain evidence="8">CCUG 61889</strain>
    </source>
</reference>
<dbReference type="InterPro" id="IPR054350">
    <property type="entry name" value="PurT/PurK_preATP-grasp"/>
</dbReference>
<dbReference type="InterPro" id="IPR005875">
    <property type="entry name" value="PurK"/>
</dbReference>
<comment type="catalytic activity">
    <reaction evidence="4 5">
        <text>5-amino-1-(5-phospho-beta-D-ribosyl)imidazole + hydrogencarbonate + ATP = 5-carboxyamino-1-(5-phospho-D-ribosyl)imidazole + ADP + phosphate + 2 H(+)</text>
        <dbReference type="Rhea" id="RHEA:19317"/>
        <dbReference type="ChEBI" id="CHEBI:15378"/>
        <dbReference type="ChEBI" id="CHEBI:17544"/>
        <dbReference type="ChEBI" id="CHEBI:30616"/>
        <dbReference type="ChEBI" id="CHEBI:43474"/>
        <dbReference type="ChEBI" id="CHEBI:58730"/>
        <dbReference type="ChEBI" id="CHEBI:137981"/>
        <dbReference type="ChEBI" id="CHEBI:456216"/>
        <dbReference type="EC" id="6.3.4.18"/>
    </reaction>
</comment>
<dbReference type="InterPro" id="IPR013815">
    <property type="entry name" value="ATP_grasp_subdomain_1"/>
</dbReference>
<feature type="binding site" evidence="4">
    <location>
        <position position="191"/>
    </location>
    <ligand>
        <name>ATP</name>
        <dbReference type="ChEBI" id="CHEBI:30616"/>
    </ligand>
</feature>
<dbReference type="NCBIfam" id="NF004679">
    <property type="entry name" value="PRK06019.1-5"/>
    <property type="match status" value="1"/>
</dbReference>
<feature type="binding site" evidence="4">
    <location>
        <position position="108"/>
    </location>
    <ligand>
        <name>ATP</name>
        <dbReference type="ChEBI" id="CHEBI:30616"/>
    </ligand>
</feature>
<dbReference type="SUPFAM" id="SSF56059">
    <property type="entry name" value="Glutathione synthetase ATP-binding domain-like"/>
    <property type="match status" value="1"/>
</dbReference>
<dbReference type="SUPFAM" id="SSF52440">
    <property type="entry name" value="PreATP-grasp domain"/>
    <property type="match status" value="1"/>
</dbReference>
<evidence type="ECO:0000256" key="5">
    <source>
        <dbReference type="RuleBase" id="RU361200"/>
    </source>
</evidence>
<organism evidence="7 8">
    <name type="scientific">Bacillus songklensis</name>
    <dbReference type="NCBI Taxonomy" id="1069116"/>
    <lineage>
        <taxon>Bacteria</taxon>
        <taxon>Bacillati</taxon>
        <taxon>Bacillota</taxon>
        <taxon>Bacilli</taxon>
        <taxon>Bacillales</taxon>
        <taxon>Bacillaceae</taxon>
        <taxon>Bacillus</taxon>
    </lineage>
</organism>
<dbReference type="HAMAP" id="MF_01928">
    <property type="entry name" value="PurK"/>
    <property type="match status" value="1"/>
</dbReference>
<comment type="pathway">
    <text evidence="4 5">Purine metabolism; IMP biosynthesis via de novo pathway; 5-amino-1-(5-phospho-D-ribosyl)imidazole-4-carboxylate from 5-amino-1-(5-phospho-D-ribosyl)imidazole (N5-CAIR route): step 1/2.</text>
</comment>
<keyword evidence="1 4" id="KW-0547">Nucleotide-binding</keyword>
<dbReference type="PROSITE" id="PS50975">
    <property type="entry name" value="ATP_GRASP"/>
    <property type="match status" value="1"/>
</dbReference>
<dbReference type="InterPro" id="IPR016185">
    <property type="entry name" value="PreATP-grasp_dom_sf"/>
</dbReference>